<dbReference type="Proteomes" id="UP001627284">
    <property type="component" value="Unassembled WGS sequence"/>
</dbReference>
<dbReference type="EMBL" id="JBJKTR010000021">
    <property type="protein sequence ID" value="KAL3327881.1"/>
    <property type="molecule type" value="Genomic_DNA"/>
</dbReference>
<reference evidence="1 2" key="1">
    <citation type="submission" date="2024-05" db="EMBL/GenBank/DDBJ databases">
        <title>De novo assembly of an allotetraploid wild potato.</title>
        <authorList>
            <person name="Hosaka A.J."/>
        </authorList>
    </citation>
    <scope>NUCLEOTIDE SEQUENCE [LARGE SCALE GENOMIC DNA]</scope>
    <source>
        <tissue evidence="1">Young leaves</tissue>
    </source>
</reference>
<evidence type="ECO:0000313" key="1">
    <source>
        <dbReference type="EMBL" id="KAL3327881.1"/>
    </source>
</evidence>
<name>A0ABD2RAB0_9SOLN</name>
<protein>
    <submittedName>
        <fullName evidence="1">Uncharacterized protein</fullName>
    </submittedName>
</protein>
<dbReference type="AlphaFoldDB" id="A0ABD2RAB0"/>
<organism evidence="1 2">
    <name type="scientific">Solanum stoloniferum</name>
    <dbReference type="NCBI Taxonomy" id="62892"/>
    <lineage>
        <taxon>Eukaryota</taxon>
        <taxon>Viridiplantae</taxon>
        <taxon>Streptophyta</taxon>
        <taxon>Embryophyta</taxon>
        <taxon>Tracheophyta</taxon>
        <taxon>Spermatophyta</taxon>
        <taxon>Magnoliopsida</taxon>
        <taxon>eudicotyledons</taxon>
        <taxon>Gunneridae</taxon>
        <taxon>Pentapetalae</taxon>
        <taxon>asterids</taxon>
        <taxon>lamiids</taxon>
        <taxon>Solanales</taxon>
        <taxon>Solanaceae</taxon>
        <taxon>Solanoideae</taxon>
        <taxon>Solaneae</taxon>
        <taxon>Solanum</taxon>
    </lineage>
</organism>
<keyword evidence="2" id="KW-1185">Reference proteome</keyword>
<gene>
    <name evidence="1" type="ORF">AABB24_035515</name>
</gene>
<evidence type="ECO:0000313" key="2">
    <source>
        <dbReference type="Proteomes" id="UP001627284"/>
    </source>
</evidence>
<accession>A0ABD2RAB0</accession>
<sequence>MSPVQSNNEKEGSIYRGILGQKKWGIGGRFRIGMMPMKSNFEIPFTIKGRQLFLAISTHSERRKGRRTVRIDSLVLAARRGSISRYKDKGRDCFYCTFLLRLRRTLGKDDKGIWRTGCTPLKLAPTPCINAVWERLGAAVLLPFGSL</sequence>
<comment type="caution">
    <text evidence="1">The sequence shown here is derived from an EMBL/GenBank/DDBJ whole genome shotgun (WGS) entry which is preliminary data.</text>
</comment>
<proteinExistence type="predicted"/>